<evidence type="ECO:0000313" key="2">
    <source>
        <dbReference type="Ensembl" id="ENSLLTP00000020414.1"/>
    </source>
</evidence>
<dbReference type="GeneTree" id="ENSGT00390000015165"/>
<dbReference type="GO" id="GO:0005829">
    <property type="term" value="C:cytosol"/>
    <property type="evidence" value="ECO:0007669"/>
    <property type="project" value="GOC"/>
</dbReference>
<dbReference type="PANTHER" id="PTHR12820:SF0">
    <property type="entry name" value="VACUOLAR PROTEIN SORTING-ASSOCIATED PROTEIN 53 HOMOLOG"/>
    <property type="match status" value="1"/>
</dbReference>
<dbReference type="Gene3D" id="1.10.357.110">
    <property type="entry name" value="Vacuolar protein sorting-associated protein 53, C-terminus"/>
    <property type="match status" value="1"/>
</dbReference>
<dbReference type="GO" id="GO:0042147">
    <property type="term" value="P:retrograde transport, endosome to Golgi"/>
    <property type="evidence" value="ECO:0007669"/>
    <property type="project" value="InterPro"/>
</dbReference>
<sequence>MVLLDLPSIGSQVVRKAPASYTKIVVKGMTRAEMILKVVMAPHEPAVVFVDNYIKLLSDCATDTFQKILEMKGLKRSEQSSMLDLFRQRLPALPSGAETSSCVSLAAPTPEQESSRIRKLEKLIKKRL</sequence>
<dbReference type="AlphaFoldDB" id="A0A8C5SNX5"/>
<proteinExistence type="predicted"/>
<accession>A0A8C5SNX5</accession>
<dbReference type="InterPro" id="IPR038260">
    <property type="entry name" value="Vps53_C_sf"/>
</dbReference>
<dbReference type="InterPro" id="IPR031745">
    <property type="entry name" value="Vps53_C"/>
</dbReference>
<protein>
    <recommendedName>
        <fullName evidence="1">Vps53 C-terminal domain-containing protein</fullName>
    </recommendedName>
</protein>
<feature type="domain" description="Vps53 C-terminal" evidence="1">
    <location>
        <begin position="2"/>
        <end position="74"/>
    </location>
</feature>
<name>A0A8C5SNX5_LATLA</name>
<dbReference type="InterPro" id="IPR039766">
    <property type="entry name" value="Vps53"/>
</dbReference>
<dbReference type="Pfam" id="PF16854">
    <property type="entry name" value="VPS53_C"/>
    <property type="match status" value="1"/>
</dbReference>
<evidence type="ECO:0000259" key="1">
    <source>
        <dbReference type="Pfam" id="PF16854"/>
    </source>
</evidence>
<reference evidence="2" key="2">
    <citation type="submission" date="2025-09" db="UniProtKB">
        <authorList>
            <consortium name="Ensembl"/>
        </authorList>
    </citation>
    <scope>IDENTIFICATION</scope>
</reference>
<dbReference type="Proteomes" id="UP000694406">
    <property type="component" value="Unplaced"/>
</dbReference>
<keyword evidence="3" id="KW-1185">Reference proteome</keyword>
<reference evidence="2" key="1">
    <citation type="submission" date="2025-08" db="UniProtKB">
        <authorList>
            <consortium name="Ensembl"/>
        </authorList>
    </citation>
    <scope>IDENTIFICATION</scope>
</reference>
<dbReference type="Ensembl" id="ENSLLTT00000021169.1">
    <property type="protein sequence ID" value="ENSLLTP00000020414.1"/>
    <property type="gene ID" value="ENSLLTG00000015293.1"/>
</dbReference>
<organism evidence="2 3">
    <name type="scientific">Laticauda laticaudata</name>
    <name type="common">Blue-ringed sea krait</name>
    <name type="synonym">Blue-lipped sea krait</name>
    <dbReference type="NCBI Taxonomy" id="8630"/>
    <lineage>
        <taxon>Eukaryota</taxon>
        <taxon>Metazoa</taxon>
        <taxon>Chordata</taxon>
        <taxon>Craniata</taxon>
        <taxon>Vertebrata</taxon>
        <taxon>Euteleostomi</taxon>
        <taxon>Lepidosauria</taxon>
        <taxon>Squamata</taxon>
        <taxon>Bifurcata</taxon>
        <taxon>Unidentata</taxon>
        <taxon>Episquamata</taxon>
        <taxon>Toxicofera</taxon>
        <taxon>Serpentes</taxon>
        <taxon>Colubroidea</taxon>
        <taxon>Elapidae</taxon>
        <taxon>Laticaudinae</taxon>
        <taxon>Laticauda</taxon>
    </lineage>
</organism>
<evidence type="ECO:0000313" key="3">
    <source>
        <dbReference type="Proteomes" id="UP000694406"/>
    </source>
</evidence>
<dbReference type="PANTHER" id="PTHR12820">
    <property type="entry name" value="VACUOLAR SORTING PROTEIN 53"/>
    <property type="match status" value="1"/>
</dbReference>
<dbReference type="GO" id="GO:0000938">
    <property type="term" value="C:GARP complex"/>
    <property type="evidence" value="ECO:0007669"/>
    <property type="project" value="InterPro"/>
</dbReference>